<evidence type="ECO:0000256" key="2">
    <source>
        <dbReference type="SAM" id="Coils"/>
    </source>
</evidence>
<feature type="coiled-coil region" evidence="2">
    <location>
        <begin position="41"/>
        <end position="68"/>
    </location>
</feature>
<evidence type="ECO:0000256" key="1">
    <source>
        <dbReference type="ARBA" id="ARBA00008591"/>
    </source>
</evidence>
<dbReference type="PANTHER" id="PTHR37298:SF1">
    <property type="entry name" value="UPF0111 PROTEIN YKAA"/>
    <property type="match status" value="1"/>
</dbReference>
<dbReference type="Pfam" id="PF01865">
    <property type="entry name" value="PhoU_div"/>
    <property type="match status" value="1"/>
</dbReference>
<dbReference type="KEGG" id="dsc:ABOD76_08340"/>
<dbReference type="EMBL" id="CP158299">
    <property type="protein sequence ID" value="XBV86306.1"/>
    <property type="molecule type" value="Genomic_DNA"/>
</dbReference>
<keyword evidence="2" id="KW-0175">Coiled coil</keyword>
<accession>A0AAU7UCS1</accession>
<sequence length="212" mass="23761">MVLSRFMPKNPQFSVLFTQQARIAAQTAQALCTLLQDYTEVEAKVQAIRDLEHEADRLSKQLVEVLSQSFIVPFDREDIIQLIEHLDDVVDDIEEAARKLVLYRVRQPSPQAATLAEIVRQQAEVLAQGMPLLESAGRYGELRQLMEQVRQLEDQGDQVSDEVQVGLYDGVTDVPGMVAAMRMGEILALLESAIDQAQRVAKTVENVMLKNA</sequence>
<dbReference type="Gene3D" id="1.20.58.220">
    <property type="entry name" value="Phosphate transport system protein phou homolog 2, domain 2"/>
    <property type="match status" value="1"/>
</dbReference>
<name>A0AAU7UCS1_9DEIO</name>
<comment type="similarity">
    <text evidence="1">Belongs to the UPF0111 family.</text>
</comment>
<dbReference type="InterPro" id="IPR038078">
    <property type="entry name" value="PhoU-like_sf"/>
</dbReference>
<proteinExistence type="inferred from homology"/>
<dbReference type="AlphaFoldDB" id="A0AAU7UCS1"/>
<organism evidence="3">
    <name type="scientific">Deinococcus sonorensis KR-87</name>
    <dbReference type="NCBI Taxonomy" id="694439"/>
    <lineage>
        <taxon>Bacteria</taxon>
        <taxon>Thermotogati</taxon>
        <taxon>Deinococcota</taxon>
        <taxon>Deinococci</taxon>
        <taxon>Deinococcales</taxon>
        <taxon>Deinococcaceae</taxon>
        <taxon>Deinococcus</taxon>
    </lineage>
</organism>
<dbReference type="InterPro" id="IPR018445">
    <property type="entry name" value="Put_Phosphate_transp_reg"/>
</dbReference>
<dbReference type="RefSeq" id="WP_350244372.1">
    <property type="nucleotide sequence ID" value="NZ_CP158299.1"/>
</dbReference>
<protein>
    <submittedName>
        <fullName evidence="3">DUF47 family protein</fullName>
    </submittedName>
</protein>
<reference evidence="3" key="1">
    <citation type="submission" date="2024-06" db="EMBL/GenBank/DDBJ databases">
        <title>Draft Genome Sequence of Deinococcus sonorensis Type Strain KR-87, a Biofilm Producing Representative of the Genus Deinococcus.</title>
        <authorList>
            <person name="Boren L.S."/>
            <person name="Grosso R.A."/>
            <person name="Hugenberg-Cox A.N."/>
            <person name="Hill J.T.E."/>
            <person name="Albert C.M."/>
            <person name="Tuohy J.M."/>
        </authorList>
    </citation>
    <scope>NUCLEOTIDE SEQUENCE</scope>
    <source>
        <strain evidence="3">KR-87</strain>
    </source>
</reference>
<dbReference type="PANTHER" id="PTHR37298">
    <property type="entry name" value="UPF0111 PROTEIN YKAA"/>
    <property type="match status" value="1"/>
</dbReference>
<dbReference type="InterPro" id="IPR052912">
    <property type="entry name" value="UPF0111_domain"/>
</dbReference>
<gene>
    <name evidence="3" type="ORF">ABOD76_08340</name>
</gene>
<evidence type="ECO:0000313" key="3">
    <source>
        <dbReference type="EMBL" id="XBV86306.1"/>
    </source>
</evidence>